<organism evidence="7 8">
    <name type="scientific">Mizuhopecten yessoensis</name>
    <name type="common">Japanese scallop</name>
    <name type="synonym">Patinopecten yessoensis</name>
    <dbReference type="NCBI Taxonomy" id="6573"/>
    <lineage>
        <taxon>Eukaryota</taxon>
        <taxon>Metazoa</taxon>
        <taxon>Spiralia</taxon>
        <taxon>Lophotrochozoa</taxon>
        <taxon>Mollusca</taxon>
        <taxon>Bivalvia</taxon>
        <taxon>Autobranchia</taxon>
        <taxon>Pteriomorphia</taxon>
        <taxon>Pectinida</taxon>
        <taxon>Pectinoidea</taxon>
        <taxon>Pectinidae</taxon>
        <taxon>Mizuhopecten</taxon>
    </lineage>
</organism>
<dbReference type="GO" id="GO:0016020">
    <property type="term" value="C:membrane"/>
    <property type="evidence" value="ECO:0007669"/>
    <property type="project" value="UniProtKB-SubCell"/>
</dbReference>
<dbReference type="InterPro" id="IPR007593">
    <property type="entry name" value="CD225/Dispanin_fam"/>
</dbReference>
<evidence type="ECO:0000313" key="7">
    <source>
        <dbReference type="EMBL" id="OWF54983.1"/>
    </source>
</evidence>
<evidence type="ECO:0000256" key="2">
    <source>
        <dbReference type="ARBA" id="ARBA00006843"/>
    </source>
</evidence>
<comment type="caution">
    <text evidence="7">The sequence shown here is derived from an EMBL/GenBank/DDBJ whole genome shotgun (WGS) entry which is preliminary data.</text>
</comment>
<keyword evidence="8" id="KW-1185">Reference proteome</keyword>
<evidence type="ECO:0000256" key="3">
    <source>
        <dbReference type="ARBA" id="ARBA00022692"/>
    </source>
</evidence>
<sequence length="79" mass="8941">MYHCYTIGLFCSYFRGDIDMEATPSTSTASSKGSNWKKRQVHYYMMPAVFVTLFCFWPTGIMAIMKVTDTTTTNTVSNG</sequence>
<evidence type="ECO:0000256" key="1">
    <source>
        <dbReference type="ARBA" id="ARBA00004370"/>
    </source>
</evidence>
<evidence type="ECO:0000256" key="4">
    <source>
        <dbReference type="ARBA" id="ARBA00022989"/>
    </source>
</evidence>
<dbReference type="Proteomes" id="UP000242188">
    <property type="component" value="Unassembled WGS sequence"/>
</dbReference>
<dbReference type="Pfam" id="PF04505">
    <property type="entry name" value="CD225"/>
    <property type="match status" value="1"/>
</dbReference>
<comment type="subcellular location">
    <subcellularLocation>
        <location evidence="1">Membrane</location>
    </subcellularLocation>
</comment>
<gene>
    <name evidence="7" type="ORF">KP79_PYT17995</name>
</gene>
<reference evidence="7 8" key="1">
    <citation type="journal article" date="2017" name="Nat. Ecol. Evol.">
        <title>Scallop genome provides insights into evolution of bilaterian karyotype and development.</title>
        <authorList>
            <person name="Wang S."/>
            <person name="Zhang J."/>
            <person name="Jiao W."/>
            <person name="Li J."/>
            <person name="Xun X."/>
            <person name="Sun Y."/>
            <person name="Guo X."/>
            <person name="Huan P."/>
            <person name="Dong B."/>
            <person name="Zhang L."/>
            <person name="Hu X."/>
            <person name="Sun X."/>
            <person name="Wang J."/>
            <person name="Zhao C."/>
            <person name="Wang Y."/>
            <person name="Wang D."/>
            <person name="Huang X."/>
            <person name="Wang R."/>
            <person name="Lv J."/>
            <person name="Li Y."/>
            <person name="Zhang Z."/>
            <person name="Liu B."/>
            <person name="Lu W."/>
            <person name="Hui Y."/>
            <person name="Liang J."/>
            <person name="Zhou Z."/>
            <person name="Hou R."/>
            <person name="Li X."/>
            <person name="Liu Y."/>
            <person name="Li H."/>
            <person name="Ning X."/>
            <person name="Lin Y."/>
            <person name="Zhao L."/>
            <person name="Xing Q."/>
            <person name="Dou J."/>
            <person name="Li Y."/>
            <person name="Mao J."/>
            <person name="Guo H."/>
            <person name="Dou H."/>
            <person name="Li T."/>
            <person name="Mu C."/>
            <person name="Jiang W."/>
            <person name="Fu Q."/>
            <person name="Fu X."/>
            <person name="Miao Y."/>
            <person name="Liu J."/>
            <person name="Yu Q."/>
            <person name="Li R."/>
            <person name="Liao H."/>
            <person name="Li X."/>
            <person name="Kong Y."/>
            <person name="Jiang Z."/>
            <person name="Chourrout D."/>
            <person name="Li R."/>
            <person name="Bao Z."/>
        </authorList>
    </citation>
    <scope>NUCLEOTIDE SEQUENCE [LARGE SCALE GENOMIC DNA]</scope>
    <source>
        <strain evidence="7 8">PY_sf001</strain>
    </source>
</reference>
<comment type="similarity">
    <text evidence="2">Belongs to the CD225/Dispanin family.</text>
</comment>
<name>A0A210R1P4_MIZYE</name>
<keyword evidence="3 6" id="KW-0812">Transmembrane</keyword>
<keyword evidence="5 6" id="KW-0472">Membrane</keyword>
<dbReference type="AlphaFoldDB" id="A0A210R1P4"/>
<accession>A0A210R1P4</accession>
<evidence type="ECO:0000313" key="8">
    <source>
        <dbReference type="Proteomes" id="UP000242188"/>
    </source>
</evidence>
<evidence type="ECO:0000256" key="6">
    <source>
        <dbReference type="SAM" id="Phobius"/>
    </source>
</evidence>
<proteinExistence type="inferred from homology"/>
<dbReference type="EMBL" id="NEDP02000796">
    <property type="protein sequence ID" value="OWF54983.1"/>
    <property type="molecule type" value="Genomic_DNA"/>
</dbReference>
<feature type="transmembrane region" description="Helical" evidence="6">
    <location>
        <begin position="41"/>
        <end position="65"/>
    </location>
</feature>
<protein>
    <submittedName>
        <fullName evidence="7">Uncharacterized protein</fullName>
    </submittedName>
</protein>
<keyword evidence="4 6" id="KW-1133">Transmembrane helix</keyword>
<evidence type="ECO:0000256" key="5">
    <source>
        <dbReference type="ARBA" id="ARBA00023136"/>
    </source>
</evidence>